<dbReference type="AlphaFoldDB" id="A0A852SW68"/>
<comment type="function">
    <text evidence="1">Iron-sulfur subunit of the cytochrome bc1 complex, an essential component of the respiratory electron transport chain required for ATP synthesis. The bc1 complex catalyzes the oxidation of menaquinol and the reduction of cytochrome c in the respiratory chain. The bc1 complex operates through a Q-cycle mechanism that couples electron transfer to generation of the proton gradient that drives ATP synthesis.</text>
</comment>
<evidence type="ECO:0000256" key="7">
    <source>
        <dbReference type="ARBA" id="ARBA00023157"/>
    </source>
</evidence>
<keyword evidence="3" id="KW-0001">2Fe-2S</keyword>
<dbReference type="InterPro" id="IPR006311">
    <property type="entry name" value="TAT_signal"/>
</dbReference>
<dbReference type="PROSITE" id="PS51318">
    <property type="entry name" value="TAT"/>
    <property type="match status" value="1"/>
</dbReference>
<comment type="caution">
    <text evidence="12">The sequence shown here is derived from an EMBL/GenBank/DDBJ whole genome shotgun (WGS) entry which is preliminary data.</text>
</comment>
<keyword evidence="6" id="KW-0411">Iron-sulfur</keyword>
<sequence length="149" mass="14117">MNDHAPLTRRTLVTIGGASAGAVLLAACTPGGGQSANGAGTGDSGGSSSGGGGTAEVSLASIPVGGAVSATLAGKPIVVSQPSAGQVVAFSAVCTHQGCTVAPQGKEFDCPCHGSKFDATTGDVLNGPARDPLPKLKATVSGDSVTVSA</sequence>
<dbReference type="GO" id="GO:0004497">
    <property type="term" value="F:monooxygenase activity"/>
    <property type="evidence" value="ECO:0007669"/>
    <property type="project" value="UniProtKB-ARBA"/>
</dbReference>
<evidence type="ECO:0000256" key="1">
    <source>
        <dbReference type="ARBA" id="ARBA00002494"/>
    </source>
</evidence>
<evidence type="ECO:0000256" key="4">
    <source>
        <dbReference type="ARBA" id="ARBA00022723"/>
    </source>
</evidence>
<dbReference type="SUPFAM" id="SSF50022">
    <property type="entry name" value="ISP domain"/>
    <property type="match status" value="1"/>
</dbReference>
<evidence type="ECO:0000256" key="8">
    <source>
        <dbReference type="ARBA" id="ARBA00029586"/>
    </source>
</evidence>
<evidence type="ECO:0000259" key="11">
    <source>
        <dbReference type="PROSITE" id="PS51296"/>
    </source>
</evidence>
<dbReference type="Proteomes" id="UP000589620">
    <property type="component" value="Unassembled WGS sequence"/>
</dbReference>
<evidence type="ECO:0000256" key="6">
    <source>
        <dbReference type="ARBA" id="ARBA00023014"/>
    </source>
</evidence>
<dbReference type="PROSITE" id="PS51296">
    <property type="entry name" value="RIESKE"/>
    <property type="match status" value="1"/>
</dbReference>
<keyword evidence="7" id="KW-1015">Disulfide bond</keyword>
<dbReference type="CDD" id="cd03467">
    <property type="entry name" value="Rieske"/>
    <property type="match status" value="1"/>
</dbReference>
<evidence type="ECO:0000256" key="10">
    <source>
        <dbReference type="SAM" id="MobiDB-lite"/>
    </source>
</evidence>
<accession>A0A852SW68</accession>
<gene>
    <name evidence="12" type="ORF">BJ963_000808</name>
</gene>
<evidence type="ECO:0000313" key="13">
    <source>
        <dbReference type="Proteomes" id="UP000589620"/>
    </source>
</evidence>
<dbReference type="InterPro" id="IPR005805">
    <property type="entry name" value="Rieske_Fe-S_prot_C"/>
</dbReference>
<dbReference type="GO" id="GO:0016705">
    <property type="term" value="F:oxidoreductase activity, acting on paired donors, with incorporation or reduction of molecular oxygen"/>
    <property type="evidence" value="ECO:0007669"/>
    <property type="project" value="UniProtKB-ARBA"/>
</dbReference>
<dbReference type="PRINTS" id="PR00162">
    <property type="entry name" value="RIESKE"/>
</dbReference>
<organism evidence="12 13">
    <name type="scientific">Leifsonia soli</name>
    <dbReference type="NCBI Taxonomy" id="582665"/>
    <lineage>
        <taxon>Bacteria</taxon>
        <taxon>Bacillati</taxon>
        <taxon>Actinomycetota</taxon>
        <taxon>Actinomycetes</taxon>
        <taxon>Micrococcales</taxon>
        <taxon>Microbacteriaceae</taxon>
        <taxon>Leifsonia</taxon>
    </lineage>
</organism>
<reference evidence="12 13" key="1">
    <citation type="submission" date="2020-07" db="EMBL/GenBank/DDBJ databases">
        <title>Sequencing the genomes of 1000 actinobacteria strains.</title>
        <authorList>
            <person name="Klenk H.-P."/>
        </authorList>
    </citation>
    <scope>NUCLEOTIDE SEQUENCE [LARGE SCALE GENOMIC DNA]</scope>
    <source>
        <strain evidence="12 13">DSM 23871</strain>
    </source>
</reference>
<evidence type="ECO:0000256" key="5">
    <source>
        <dbReference type="ARBA" id="ARBA00023004"/>
    </source>
</evidence>
<keyword evidence="4" id="KW-0479">Metal-binding</keyword>
<keyword evidence="5" id="KW-0408">Iron</keyword>
<dbReference type="InterPro" id="IPR036922">
    <property type="entry name" value="Rieske_2Fe-2S_sf"/>
</dbReference>
<dbReference type="InterPro" id="IPR014349">
    <property type="entry name" value="Rieske_Fe-S_prot"/>
</dbReference>
<dbReference type="EMBL" id="JACCBJ010000001">
    <property type="protein sequence ID" value="NYD73289.1"/>
    <property type="molecule type" value="Genomic_DNA"/>
</dbReference>
<evidence type="ECO:0000256" key="9">
    <source>
        <dbReference type="ARBA" id="ARBA00034078"/>
    </source>
</evidence>
<evidence type="ECO:0000256" key="3">
    <source>
        <dbReference type="ARBA" id="ARBA00022714"/>
    </source>
</evidence>
<dbReference type="InterPro" id="IPR017941">
    <property type="entry name" value="Rieske_2Fe-2S"/>
</dbReference>
<dbReference type="PANTHER" id="PTHR10134">
    <property type="entry name" value="CYTOCHROME B-C1 COMPLEX SUBUNIT RIESKE, MITOCHONDRIAL"/>
    <property type="match status" value="1"/>
</dbReference>
<protein>
    <recommendedName>
        <fullName evidence="2">Cytochrome bc1 complex Rieske iron-sulfur subunit</fullName>
    </recommendedName>
    <alternativeName>
        <fullName evidence="8">Cytochrome bc1 reductase complex subunit QcrA</fullName>
    </alternativeName>
</protein>
<dbReference type="RefSeq" id="WP_179454816.1">
    <property type="nucleotide sequence ID" value="NZ_BAAAPX010000001.1"/>
</dbReference>
<proteinExistence type="predicted"/>
<feature type="compositionally biased region" description="Gly residues" evidence="10">
    <location>
        <begin position="37"/>
        <end position="54"/>
    </location>
</feature>
<comment type="cofactor">
    <cofactor evidence="9">
        <name>[2Fe-2S] cluster</name>
        <dbReference type="ChEBI" id="CHEBI:190135"/>
    </cofactor>
</comment>
<dbReference type="GO" id="GO:0016020">
    <property type="term" value="C:membrane"/>
    <property type="evidence" value="ECO:0007669"/>
    <property type="project" value="InterPro"/>
</dbReference>
<dbReference type="GO" id="GO:0051537">
    <property type="term" value="F:2 iron, 2 sulfur cluster binding"/>
    <property type="evidence" value="ECO:0007669"/>
    <property type="project" value="UniProtKB-KW"/>
</dbReference>
<dbReference type="Gene3D" id="2.102.10.10">
    <property type="entry name" value="Rieske [2Fe-2S] iron-sulphur domain"/>
    <property type="match status" value="1"/>
</dbReference>
<dbReference type="GO" id="GO:0046872">
    <property type="term" value="F:metal ion binding"/>
    <property type="evidence" value="ECO:0007669"/>
    <property type="project" value="UniProtKB-KW"/>
</dbReference>
<name>A0A852SW68_9MICO</name>
<dbReference type="Pfam" id="PF00355">
    <property type="entry name" value="Rieske"/>
    <property type="match status" value="1"/>
</dbReference>
<feature type="domain" description="Rieske" evidence="11">
    <location>
        <begin position="54"/>
        <end position="147"/>
    </location>
</feature>
<evidence type="ECO:0000313" key="12">
    <source>
        <dbReference type="EMBL" id="NYD73289.1"/>
    </source>
</evidence>
<evidence type="ECO:0000256" key="2">
    <source>
        <dbReference type="ARBA" id="ARBA00015816"/>
    </source>
</evidence>
<keyword evidence="13" id="KW-1185">Reference proteome</keyword>
<feature type="region of interest" description="Disordered" evidence="10">
    <location>
        <begin position="37"/>
        <end position="56"/>
    </location>
</feature>